<name>A0A132NQX7_GIAIN</name>
<evidence type="ECO:0000313" key="3">
    <source>
        <dbReference type="EMBL" id="KWX12122.1"/>
    </source>
</evidence>
<dbReference type="SUPFAM" id="SSF54236">
    <property type="entry name" value="Ubiquitin-like"/>
    <property type="match status" value="1"/>
</dbReference>
<organism evidence="3 4">
    <name type="scientific">Giardia duodenalis assemblage B</name>
    <dbReference type="NCBI Taxonomy" id="1394984"/>
    <lineage>
        <taxon>Eukaryota</taxon>
        <taxon>Metamonada</taxon>
        <taxon>Diplomonadida</taxon>
        <taxon>Hexamitidae</taxon>
        <taxon>Giardiinae</taxon>
        <taxon>Giardia</taxon>
    </lineage>
</organism>
<accession>A0A132NQX7</accession>
<sequence length="372" mass="40810">MTDASAESQESINIRLYTYDNNDVMSLKVRLNDTVGILLVHAADHIPDGARVRVVYNGRTLQLSATFQESNVLDGSALHLIAAVIDESATSQDAGPPQPRIGVYRGGLEKHLQAGVERQDVIGLRLIFLARAGYLTSEHLQILYTNTDLIEQPRGYTQPSISRIRLFLINALQASVPVDASDNASDNISEAANGTARAEGNLPLDVRHLYVEQEEPDRNGYYPPEFISNSSFALMMLEGGFPPHIARQFLGIADLSWIDETTPFPTMPLRVIQCENLWMDNESPTATITTVATANNLLGPGTPVQPPANRVMSDFHKFMLLIFGLLIGLIFNVLVLIYVYHSGVPSPMRMGIVFGLIGSIIFSLFVNIASGF</sequence>
<feature type="domain" description="Ubiquitin-like" evidence="2">
    <location>
        <begin position="12"/>
        <end position="81"/>
    </location>
</feature>
<comment type="caution">
    <text evidence="3">The sequence shown here is derived from an EMBL/GenBank/DDBJ whole genome shotgun (WGS) entry which is preliminary data.</text>
</comment>
<dbReference type="InterPro" id="IPR000626">
    <property type="entry name" value="Ubiquitin-like_dom"/>
</dbReference>
<dbReference type="OrthoDB" id="10253570at2759"/>
<dbReference type="InterPro" id="IPR025390">
    <property type="entry name" value="Dsc3_C"/>
</dbReference>
<evidence type="ECO:0000256" key="1">
    <source>
        <dbReference type="SAM" id="Phobius"/>
    </source>
</evidence>
<dbReference type="Proteomes" id="UP000070089">
    <property type="component" value="Unassembled WGS sequence"/>
</dbReference>
<gene>
    <name evidence="3" type="ORF">QR46_3896</name>
</gene>
<feature type="transmembrane region" description="Helical" evidence="1">
    <location>
        <begin position="318"/>
        <end position="340"/>
    </location>
</feature>
<dbReference type="Pfam" id="PF13373">
    <property type="entry name" value="Dsc3_C"/>
    <property type="match status" value="1"/>
</dbReference>
<keyword evidence="1" id="KW-0472">Membrane</keyword>
<dbReference type="VEuPathDB" id="GiardiaDB:QR46_3896"/>
<keyword evidence="1" id="KW-1133">Transmembrane helix</keyword>
<dbReference type="AlphaFoldDB" id="A0A132NQX7"/>
<dbReference type="EMBL" id="JXTI01000134">
    <property type="protein sequence ID" value="KWX12122.1"/>
    <property type="molecule type" value="Genomic_DNA"/>
</dbReference>
<reference evidence="3 4" key="1">
    <citation type="journal article" date="2015" name="Mol. Biochem. Parasitol.">
        <title>Identification of polymorphic genes for use in assemblage B genotyping assays through comparative genomics of multiple assemblage B Giardia duodenalis isolates.</title>
        <authorList>
            <person name="Wielinga C."/>
            <person name="Thompson R.C."/>
            <person name="Monis P."/>
            <person name="Ryan U."/>
        </authorList>
    </citation>
    <scope>NUCLEOTIDE SEQUENCE [LARGE SCALE GENOMIC DNA]</scope>
    <source>
        <strain evidence="3 4">BAH15c1</strain>
    </source>
</reference>
<dbReference type="InterPro" id="IPR029071">
    <property type="entry name" value="Ubiquitin-like_domsf"/>
</dbReference>
<proteinExistence type="predicted"/>
<evidence type="ECO:0000313" key="4">
    <source>
        <dbReference type="Proteomes" id="UP000070089"/>
    </source>
</evidence>
<feature type="transmembrane region" description="Helical" evidence="1">
    <location>
        <begin position="352"/>
        <end position="370"/>
    </location>
</feature>
<dbReference type="PROSITE" id="PS50053">
    <property type="entry name" value="UBIQUITIN_2"/>
    <property type="match status" value="1"/>
</dbReference>
<protein>
    <recommendedName>
        <fullName evidence="2">Ubiquitin-like domain-containing protein</fullName>
    </recommendedName>
</protein>
<keyword evidence="1" id="KW-0812">Transmembrane</keyword>
<evidence type="ECO:0000259" key="2">
    <source>
        <dbReference type="PROSITE" id="PS50053"/>
    </source>
</evidence>